<gene>
    <name evidence="7" type="primary">phaC</name>
    <name evidence="7" type="ORF">QGN29_10235</name>
</gene>
<accession>A0AA52H8X7</accession>
<dbReference type="Proteomes" id="UP001268683">
    <property type="component" value="Chromosome"/>
</dbReference>
<feature type="region of interest" description="Disordered" evidence="5">
    <location>
        <begin position="582"/>
        <end position="607"/>
    </location>
</feature>
<comment type="subcellular location">
    <subcellularLocation>
        <location evidence="1">Cytoplasm</location>
    </subcellularLocation>
</comment>
<proteinExistence type="predicted"/>
<dbReference type="InterPro" id="IPR010941">
    <property type="entry name" value="PhaC_N"/>
</dbReference>
<dbReference type="NCBIfam" id="TIGR01838">
    <property type="entry name" value="PHA_synth_I"/>
    <property type="match status" value="1"/>
</dbReference>
<name>A0AA52H8X7_9PROT</name>
<dbReference type="Pfam" id="PF07167">
    <property type="entry name" value="PhaC_N"/>
    <property type="match status" value="1"/>
</dbReference>
<dbReference type="GO" id="GO:0016746">
    <property type="term" value="F:acyltransferase activity"/>
    <property type="evidence" value="ECO:0007669"/>
    <property type="project" value="UniProtKB-KW"/>
</dbReference>
<reference evidence="7" key="1">
    <citation type="submission" date="2023-04" db="EMBL/GenBank/DDBJ databases">
        <title>Complete genome sequence of Temperatibacter marinus.</title>
        <authorList>
            <person name="Rong J.-C."/>
            <person name="Yi M.-L."/>
            <person name="Zhao Q."/>
        </authorList>
    </citation>
    <scope>NUCLEOTIDE SEQUENCE</scope>
    <source>
        <strain evidence="7">NBRC 110045</strain>
    </source>
</reference>
<organism evidence="7 8">
    <name type="scientific">Temperatibacter marinus</name>
    <dbReference type="NCBI Taxonomy" id="1456591"/>
    <lineage>
        <taxon>Bacteria</taxon>
        <taxon>Pseudomonadati</taxon>
        <taxon>Pseudomonadota</taxon>
        <taxon>Alphaproteobacteria</taxon>
        <taxon>Kordiimonadales</taxon>
        <taxon>Temperatibacteraceae</taxon>
        <taxon>Temperatibacter</taxon>
    </lineage>
</organism>
<dbReference type="InterPro" id="IPR029058">
    <property type="entry name" value="AB_hydrolase_fold"/>
</dbReference>
<dbReference type="InterPro" id="IPR051321">
    <property type="entry name" value="PHA/PHB_synthase"/>
</dbReference>
<dbReference type="Gene3D" id="3.40.50.1820">
    <property type="entry name" value="alpha/beta hydrolase"/>
    <property type="match status" value="1"/>
</dbReference>
<protein>
    <submittedName>
        <fullName evidence="7">Class I poly(R)-hydroxyalkanoic acid synthase</fullName>
    </submittedName>
</protein>
<dbReference type="GO" id="GO:0042619">
    <property type="term" value="P:poly-hydroxybutyrate biosynthetic process"/>
    <property type="evidence" value="ECO:0007669"/>
    <property type="project" value="InterPro"/>
</dbReference>
<dbReference type="EMBL" id="CP123872">
    <property type="protein sequence ID" value="WND01927.1"/>
    <property type="molecule type" value="Genomic_DNA"/>
</dbReference>
<evidence type="ECO:0000256" key="4">
    <source>
        <dbReference type="ARBA" id="ARBA00023315"/>
    </source>
</evidence>
<evidence type="ECO:0000256" key="2">
    <source>
        <dbReference type="ARBA" id="ARBA00022490"/>
    </source>
</evidence>
<evidence type="ECO:0000313" key="7">
    <source>
        <dbReference type="EMBL" id="WND01927.1"/>
    </source>
</evidence>
<dbReference type="SUPFAM" id="SSF53474">
    <property type="entry name" value="alpha/beta-Hydrolases"/>
    <property type="match status" value="1"/>
</dbReference>
<evidence type="ECO:0000313" key="8">
    <source>
        <dbReference type="Proteomes" id="UP001268683"/>
    </source>
</evidence>
<sequence>MSNEQNEQNNFPWSEEELKTLSDIMVKASEQSQSLFTEYLSKIPTESPPSGMPDPFHLMKNYFSMTNEMMKHPEKLVSHQMALFEDYGRLWDHATKKQAGEDVEDIIDSSRDKRFKSKDWSENTTFDFIKNSYLLLSKHIYASLESLEGIDHHEKEKIDFFTKQMVDAFSPSNFIMTNPDVLKETMETKGENLMKGMQNMMHDLQEGQNSVPLISMVDKSQFEVGKNVAVTKGKVVFKNDLIELIQYAPTTNKIKKAPMVFFPPWINKYYILDLNEKKSIVQWLVNQGFTTFMVSWVNPTAEHRDKGLDNYLQEGYLEALKVVQEITGEKAIHTTGYCVGGTMLTAALAYLQATNQAEMIKSASLFTTLTNFDDAGELLTFIDEEQVAGIKSMMASQGYMDGKAMALTFNMLRSNDLIWSYLINNYLLGKEPMAFDLLYWNSDSTNQAEKCHSEYLENMYLHNKLKDPEGVTLCDVPLDLSQIDTPLYILATVDDHIAPAQSVYSLRNRVKSPARFVLGGSGHIAGVINPPLADNTGGKYWYMVNDAKADTLDDYMANTEKHEGSWWPDWLTWLNKRSKRQTEPRIPGEGPYPALEDAPGSYVKVKA</sequence>
<keyword evidence="8" id="KW-1185">Reference proteome</keyword>
<evidence type="ECO:0000256" key="3">
    <source>
        <dbReference type="ARBA" id="ARBA00022679"/>
    </source>
</evidence>
<evidence type="ECO:0000256" key="1">
    <source>
        <dbReference type="ARBA" id="ARBA00004496"/>
    </source>
</evidence>
<dbReference type="GO" id="GO:0005737">
    <property type="term" value="C:cytoplasm"/>
    <property type="evidence" value="ECO:0007669"/>
    <property type="project" value="UniProtKB-SubCell"/>
</dbReference>
<dbReference type="AlphaFoldDB" id="A0AA52H8X7"/>
<keyword evidence="3" id="KW-0808">Transferase</keyword>
<dbReference type="KEGG" id="tmk:QGN29_10235"/>
<dbReference type="InterPro" id="IPR010963">
    <property type="entry name" value="PHA_synth_I"/>
</dbReference>
<dbReference type="RefSeq" id="WP_310797757.1">
    <property type="nucleotide sequence ID" value="NZ_CP123872.1"/>
</dbReference>
<evidence type="ECO:0000256" key="5">
    <source>
        <dbReference type="SAM" id="MobiDB-lite"/>
    </source>
</evidence>
<evidence type="ECO:0000259" key="6">
    <source>
        <dbReference type="Pfam" id="PF07167"/>
    </source>
</evidence>
<keyword evidence="4" id="KW-0012">Acyltransferase</keyword>
<dbReference type="PANTHER" id="PTHR36837:SF5">
    <property type="entry name" value="POLY-3-HYDROXYBUTYRATE SYNTHASE"/>
    <property type="match status" value="1"/>
</dbReference>
<keyword evidence="2" id="KW-0963">Cytoplasm</keyword>
<feature type="domain" description="Poly-beta-hydroxybutyrate polymerase N-terminal" evidence="6">
    <location>
        <begin position="111"/>
        <end position="284"/>
    </location>
</feature>
<dbReference type="PANTHER" id="PTHR36837">
    <property type="entry name" value="POLY(3-HYDROXYALKANOATE) POLYMERASE SUBUNIT PHAC"/>
    <property type="match status" value="1"/>
</dbReference>